<evidence type="ECO:0000313" key="2">
    <source>
        <dbReference type="Proteomes" id="UP000689195"/>
    </source>
</evidence>
<gene>
    <name evidence="1" type="ORF">PPENT_87.1.T0540175</name>
</gene>
<protein>
    <submittedName>
        <fullName evidence="1">Uncharacterized protein</fullName>
    </submittedName>
</protein>
<dbReference type="AlphaFoldDB" id="A0A8S1V8J7"/>
<comment type="caution">
    <text evidence="1">The sequence shown here is derived from an EMBL/GenBank/DDBJ whole genome shotgun (WGS) entry which is preliminary data.</text>
</comment>
<accession>A0A8S1V8J7</accession>
<name>A0A8S1V8J7_9CILI</name>
<reference evidence="1" key="1">
    <citation type="submission" date="2021-01" db="EMBL/GenBank/DDBJ databases">
        <authorList>
            <consortium name="Genoscope - CEA"/>
            <person name="William W."/>
        </authorList>
    </citation>
    <scope>NUCLEOTIDE SEQUENCE</scope>
</reference>
<dbReference type="EMBL" id="CAJJDO010000054">
    <property type="protein sequence ID" value="CAD8171206.1"/>
    <property type="molecule type" value="Genomic_DNA"/>
</dbReference>
<sequence>MMSVQNLNLNYSTFIQFIIKFILKYLIKKEKELQINKQFQIDQNLQTQESDYTKTLNIEISNFSSQTCQIIDYPKQIIEQKKYYLIKNQQIKILKCDA</sequence>
<evidence type="ECO:0000313" key="1">
    <source>
        <dbReference type="EMBL" id="CAD8171206.1"/>
    </source>
</evidence>
<proteinExistence type="predicted"/>
<keyword evidence="2" id="KW-1185">Reference proteome</keyword>
<organism evidence="1 2">
    <name type="scientific">Paramecium pentaurelia</name>
    <dbReference type="NCBI Taxonomy" id="43138"/>
    <lineage>
        <taxon>Eukaryota</taxon>
        <taxon>Sar</taxon>
        <taxon>Alveolata</taxon>
        <taxon>Ciliophora</taxon>
        <taxon>Intramacronucleata</taxon>
        <taxon>Oligohymenophorea</taxon>
        <taxon>Peniculida</taxon>
        <taxon>Parameciidae</taxon>
        <taxon>Paramecium</taxon>
    </lineage>
</organism>
<dbReference type="Proteomes" id="UP000689195">
    <property type="component" value="Unassembled WGS sequence"/>
</dbReference>